<dbReference type="Pfam" id="PF13877">
    <property type="entry name" value="RPAP3_C"/>
    <property type="match status" value="1"/>
</dbReference>
<evidence type="ECO:0000256" key="4">
    <source>
        <dbReference type="ARBA" id="ARBA00011738"/>
    </source>
</evidence>
<dbReference type="PANTHER" id="PTHR28572:SF1">
    <property type="entry name" value="COILED-COIL DOMAIN-CONTAINING PROTEIN 103"/>
    <property type="match status" value="1"/>
</dbReference>
<keyword evidence="8" id="KW-0969">Cilium</keyword>
<feature type="domain" description="RNA-polymerase II-associated protein 3-like C-terminal" evidence="11">
    <location>
        <begin position="123"/>
        <end position="213"/>
    </location>
</feature>
<dbReference type="Proteomes" id="UP000829291">
    <property type="component" value="Chromosome 3"/>
</dbReference>
<evidence type="ECO:0000256" key="2">
    <source>
        <dbReference type="ARBA" id="ARBA00004230"/>
    </source>
</evidence>
<evidence type="ECO:0000259" key="11">
    <source>
        <dbReference type="Pfam" id="PF13877"/>
    </source>
</evidence>
<protein>
    <submittedName>
        <fullName evidence="14 15">Coiled-coil domain-containing protein 103 isoform X1</fullName>
    </submittedName>
</protein>
<evidence type="ECO:0000256" key="10">
    <source>
        <dbReference type="ARBA" id="ARBA00049986"/>
    </source>
</evidence>
<keyword evidence="9" id="KW-0966">Cell projection</keyword>
<dbReference type="RefSeq" id="XP_046591002.1">
    <property type="nucleotide sequence ID" value="XM_046735046.1"/>
</dbReference>
<dbReference type="Pfam" id="PF15867">
    <property type="entry name" value="Dynein_attach_N"/>
    <property type="match status" value="1"/>
</dbReference>
<sequence length="250" mass="28675">MSILEQPIDYEALEVELHDAVKADALYKLQNDAKIRAVEQRVPTYDQFRDMVSAAHLKPVERSDTQPKLGVRWNSVASCTTSKTQLPHCFYTLTKSMSQKPADSFYTNKEKAEDTTIIQNVQAPKSTEEFLQTWKKITDHKKRFEYLLTIKPVVFIEIFRPEVPLGVLGEIMEACLRNLPEGDDVDTVIDVLTALSHCNRFQLSVNFMTQEEKDVSKQLFRRLLARGKAGDGAAEVTVDMLRKRYQIKFD</sequence>
<comment type="function">
    <text evidence="1">Dynein-attachment factor required for cilia motility.</text>
</comment>
<dbReference type="GeneID" id="124293607"/>
<keyword evidence="5" id="KW-0963">Cytoplasm</keyword>
<evidence type="ECO:0000256" key="5">
    <source>
        <dbReference type="ARBA" id="ARBA00022490"/>
    </source>
</evidence>
<proteinExistence type="inferred from homology"/>
<gene>
    <name evidence="14 15" type="primary">LOC124293607</name>
</gene>
<evidence type="ECO:0000313" key="14">
    <source>
        <dbReference type="RefSeq" id="XP_046591001.1"/>
    </source>
</evidence>
<dbReference type="RefSeq" id="XP_046591001.1">
    <property type="nucleotide sequence ID" value="XM_046735045.1"/>
</dbReference>
<dbReference type="InterPro" id="IPR042422">
    <property type="entry name" value="CC103"/>
</dbReference>
<comment type="subcellular location">
    <subcellularLocation>
        <location evidence="2">Cell projection</location>
        <location evidence="2">Cilium</location>
        <location evidence="2">Flagellum</location>
    </subcellularLocation>
    <subcellularLocation>
        <location evidence="3">Cytoplasm</location>
    </subcellularLocation>
</comment>
<evidence type="ECO:0000259" key="12">
    <source>
        <dbReference type="Pfam" id="PF15867"/>
    </source>
</evidence>
<keyword evidence="6" id="KW-0970">Cilium biogenesis/degradation</keyword>
<dbReference type="InterPro" id="IPR031733">
    <property type="entry name" value="Dynein_attach_N"/>
</dbReference>
<evidence type="ECO:0000256" key="8">
    <source>
        <dbReference type="ARBA" id="ARBA00023069"/>
    </source>
</evidence>
<feature type="domain" description="Dynein attachment factor N-terminal" evidence="12">
    <location>
        <begin position="8"/>
        <end position="74"/>
    </location>
</feature>
<organism evidence="13 14">
    <name type="scientific">Neodiprion lecontei</name>
    <name type="common">Redheaded pine sawfly</name>
    <dbReference type="NCBI Taxonomy" id="441921"/>
    <lineage>
        <taxon>Eukaryota</taxon>
        <taxon>Metazoa</taxon>
        <taxon>Ecdysozoa</taxon>
        <taxon>Arthropoda</taxon>
        <taxon>Hexapoda</taxon>
        <taxon>Insecta</taxon>
        <taxon>Pterygota</taxon>
        <taxon>Neoptera</taxon>
        <taxon>Endopterygota</taxon>
        <taxon>Hymenoptera</taxon>
        <taxon>Tenthredinoidea</taxon>
        <taxon>Diprionidae</taxon>
        <taxon>Diprioninae</taxon>
        <taxon>Neodiprion</taxon>
    </lineage>
</organism>
<reference evidence="14 15" key="1">
    <citation type="submission" date="2025-05" db="UniProtKB">
        <authorList>
            <consortium name="RefSeq"/>
        </authorList>
    </citation>
    <scope>IDENTIFICATION</scope>
    <source>
        <tissue evidence="14 15">Thorax and Abdomen</tissue>
    </source>
</reference>
<comment type="similarity">
    <text evidence="10">Belongs to the DNAAF19/PR46b family.</text>
</comment>
<name>A0ABM3FSL0_NEOLC</name>
<keyword evidence="7" id="KW-0282">Flagellum</keyword>
<comment type="subunit">
    <text evidence="4">Homodimer.</text>
</comment>
<evidence type="ECO:0000256" key="7">
    <source>
        <dbReference type="ARBA" id="ARBA00022846"/>
    </source>
</evidence>
<evidence type="ECO:0000256" key="9">
    <source>
        <dbReference type="ARBA" id="ARBA00023273"/>
    </source>
</evidence>
<dbReference type="PANTHER" id="PTHR28572">
    <property type="entry name" value="COILED-COIL DOMAIN-CONTAINING PROTEIN 103"/>
    <property type="match status" value="1"/>
</dbReference>
<evidence type="ECO:0000313" key="13">
    <source>
        <dbReference type="Proteomes" id="UP000829291"/>
    </source>
</evidence>
<accession>A0ABM3FSL0</accession>
<evidence type="ECO:0000313" key="15">
    <source>
        <dbReference type="RefSeq" id="XP_046591002.1"/>
    </source>
</evidence>
<dbReference type="InterPro" id="IPR025986">
    <property type="entry name" value="RPAP3-like_C"/>
</dbReference>
<keyword evidence="13" id="KW-1185">Reference proteome</keyword>
<evidence type="ECO:0000256" key="3">
    <source>
        <dbReference type="ARBA" id="ARBA00004496"/>
    </source>
</evidence>
<evidence type="ECO:0000256" key="6">
    <source>
        <dbReference type="ARBA" id="ARBA00022794"/>
    </source>
</evidence>
<evidence type="ECO:0000256" key="1">
    <source>
        <dbReference type="ARBA" id="ARBA00004048"/>
    </source>
</evidence>